<dbReference type="Proteomes" id="UP000289340">
    <property type="component" value="Chromosome 18"/>
</dbReference>
<dbReference type="Pfam" id="PF04525">
    <property type="entry name" value="LOR"/>
    <property type="match status" value="1"/>
</dbReference>
<dbReference type="Gene3D" id="2.40.160.200">
    <property type="entry name" value="LURP1-related"/>
    <property type="match status" value="1"/>
</dbReference>
<evidence type="ECO:0000313" key="3">
    <source>
        <dbReference type="Proteomes" id="UP000289340"/>
    </source>
</evidence>
<dbReference type="AlphaFoldDB" id="A0A445FW33"/>
<dbReference type="InterPro" id="IPR007612">
    <property type="entry name" value="LOR"/>
</dbReference>
<dbReference type="SUPFAM" id="SSF54518">
    <property type="entry name" value="Tubby C-terminal domain-like"/>
    <property type="match status" value="1"/>
</dbReference>
<dbReference type="Gramene" id="XM_028358005.1">
    <property type="protein sequence ID" value="XP_028213806.1"/>
    <property type="gene ID" value="LOC114396105"/>
</dbReference>
<evidence type="ECO:0000313" key="2">
    <source>
        <dbReference type="EMBL" id="RZB52983.1"/>
    </source>
</evidence>
<gene>
    <name evidence="2" type="ORF">D0Y65_049157</name>
</gene>
<comment type="similarity">
    <text evidence="1">Belongs to the LOR family.</text>
</comment>
<name>A0A445FW33_GLYSO</name>
<comment type="caution">
    <text evidence="2">The sequence shown here is derived from an EMBL/GenBank/DDBJ whole genome shotgun (WGS) entry which is preliminary data.</text>
</comment>
<keyword evidence="3" id="KW-1185">Reference proteome</keyword>
<sequence>MANQSPPFGTPLIGLQYCAPDPVDLIITKERTIRDNFTVTDVKGNIVFTVQSSLVTFVTPRQHLFLLDADGNPLVHLRRALLAANDNWKAFRGRSTESKDLIFIRKPSSFFQLREKLNVFLANNTTEVCDFKVKATRIGYRSWNVYIGESDIVVAQINKKPDTMFSREREKYMVTVCPNIDYAFIVSLIVTLLPRHEQM</sequence>
<dbReference type="EMBL" id="QZWG01000018">
    <property type="protein sequence ID" value="RZB52983.1"/>
    <property type="molecule type" value="Genomic_DNA"/>
</dbReference>
<proteinExistence type="inferred from homology"/>
<protein>
    <submittedName>
        <fullName evidence="2">Protein LURP-one-related 15 isoform A</fullName>
    </submittedName>
</protein>
<dbReference type="InterPro" id="IPR025659">
    <property type="entry name" value="Tubby-like_C"/>
</dbReference>
<dbReference type="InterPro" id="IPR038595">
    <property type="entry name" value="LOR_sf"/>
</dbReference>
<reference evidence="2 3" key="1">
    <citation type="submission" date="2018-09" db="EMBL/GenBank/DDBJ databases">
        <title>A high-quality reference genome of wild soybean provides a powerful tool to mine soybean genomes.</title>
        <authorList>
            <person name="Xie M."/>
            <person name="Chung C.Y.L."/>
            <person name="Li M.-W."/>
            <person name="Wong F.-L."/>
            <person name="Chan T.-F."/>
            <person name="Lam H.-M."/>
        </authorList>
    </citation>
    <scope>NUCLEOTIDE SEQUENCE [LARGE SCALE GENOMIC DNA]</scope>
    <source>
        <strain evidence="3">cv. W05</strain>
        <tissue evidence="2">Hypocotyl of etiolated seedlings</tissue>
    </source>
</reference>
<accession>A0A445FW33</accession>
<evidence type="ECO:0000256" key="1">
    <source>
        <dbReference type="ARBA" id="ARBA00005437"/>
    </source>
</evidence>
<organism evidence="2 3">
    <name type="scientific">Glycine soja</name>
    <name type="common">Wild soybean</name>
    <dbReference type="NCBI Taxonomy" id="3848"/>
    <lineage>
        <taxon>Eukaryota</taxon>
        <taxon>Viridiplantae</taxon>
        <taxon>Streptophyta</taxon>
        <taxon>Embryophyta</taxon>
        <taxon>Tracheophyta</taxon>
        <taxon>Spermatophyta</taxon>
        <taxon>Magnoliopsida</taxon>
        <taxon>eudicotyledons</taxon>
        <taxon>Gunneridae</taxon>
        <taxon>Pentapetalae</taxon>
        <taxon>rosids</taxon>
        <taxon>fabids</taxon>
        <taxon>Fabales</taxon>
        <taxon>Fabaceae</taxon>
        <taxon>Papilionoideae</taxon>
        <taxon>50 kb inversion clade</taxon>
        <taxon>NPAAA clade</taxon>
        <taxon>indigoferoid/millettioid clade</taxon>
        <taxon>Phaseoleae</taxon>
        <taxon>Glycine</taxon>
        <taxon>Glycine subgen. Soja</taxon>
    </lineage>
</organism>
<dbReference type="PANTHER" id="PTHR31087:SF160">
    <property type="entry name" value="PROTEIN LURP-ONE-RELATED 1-RELATED"/>
    <property type="match status" value="1"/>
</dbReference>
<dbReference type="PANTHER" id="PTHR31087">
    <property type="match status" value="1"/>
</dbReference>